<proteinExistence type="predicted"/>
<dbReference type="Proteomes" id="UP001597197">
    <property type="component" value="Unassembled WGS sequence"/>
</dbReference>
<evidence type="ECO:0000313" key="2">
    <source>
        <dbReference type="EMBL" id="MFD1873862.1"/>
    </source>
</evidence>
<protein>
    <submittedName>
        <fullName evidence="2">DUF2314 domain-containing protein</fullName>
    </submittedName>
</protein>
<keyword evidence="3" id="KW-1185">Reference proteome</keyword>
<evidence type="ECO:0000313" key="3">
    <source>
        <dbReference type="Proteomes" id="UP001597197"/>
    </source>
</evidence>
<dbReference type="InterPro" id="IPR018756">
    <property type="entry name" value="DUF2314"/>
</dbReference>
<evidence type="ECO:0000259" key="1">
    <source>
        <dbReference type="Pfam" id="PF10077"/>
    </source>
</evidence>
<dbReference type="RefSeq" id="WP_382315124.1">
    <property type="nucleotide sequence ID" value="NZ_JBHUFD010000005.1"/>
</dbReference>
<organism evidence="2 3">
    <name type="scientific">Hymenobacter bucti</name>
    <dbReference type="NCBI Taxonomy" id="1844114"/>
    <lineage>
        <taxon>Bacteria</taxon>
        <taxon>Pseudomonadati</taxon>
        <taxon>Bacteroidota</taxon>
        <taxon>Cytophagia</taxon>
        <taxon>Cytophagales</taxon>
        <taxon>Hymenobacteraceae</taxon>
        <taxon>Hymenobacter</taxon>
    </lineage>
</organism>
<reference evidence="3" key="1">
    <citation type="journal article" date="2019" name="Int. J. Syst. Evol. Microbiol.">
        <title>The Global Catalogue of Microorganisms (GCM) 10K type strain sequencing project: providing services to taxonomists for standard genome sequencing and annotation.</title>
        <authorList>
            <consortium name="The Broad Institute Genomics Platform"/>
            <consortium name="The Broad Institute Genome Sequencing Center for Infectious Disease"/>
            <person name="Wu L."/>
            <person name="Ma J."/>
        </authorList>
    </citation>
    <scope>NUCLEOTIDE SEQUENCE [LARGE SCALE GENOMIC DNA]</scope>
    <source>
        <strain evidence="3">CGMCC 1.15795</strain>
    </source>
</reference>
<comment type="caution">
    <text evidence="2">The sequence shown here is derived from an EMBL/GenBank/DDBJ whole genome shotgun (WGS) entry which is preliminary data.</text>
</comment>
<feature type="domain" description="DUF2314" evidence="1">
    <location>
        <begin position="19"/>
        <end position="115"/>
    </location>
</feature>
<dbReference type="Pfam" id="PF10077">
    <property type="entry name" value="DUF2314"/>
    <property type="match status" value="1"/>
</dbReference>
<gene>
    <name evidence="2" type="ORF">ACFSDX_15560</name>
</gene>
<accession>A0ABW4QWY6</accession>
<dbReference type="EMBL" id="JBHUFD010000005">
    <property type="protein sequence ID" value="MFD1873862.1"/>
    <property type="molecule type" value="Genomic_DNA"/>
</dbReference>
<sequence>MKIAAQENEAAATLAAFDRHIAPAVKQARATLPQAKRRFLKGLPSGQAFFVTTRLNDPDGVMEQVFVRVRQWQGAQVSGEIASELGTVKTYQQGQPINFTEAAILDWTISRPDGTEEGNYVGKLIEGSNR</sequence>
<name>A0ABW4QWY6_9BACT</name>